<evidence type="ECO:0000313" key="3">
    <source>
        <dbReference type="EMBL" id="GAF99993.1"/>
    </source>
</evidence>
<keyword evidence="2" id="KW-0472">Membrane</keyword>
<evidence type="ECO:0000256" key="2">
    <source>
        <dbReference type="SAM" id="Phobius"/>
    </source>
</evidence>
<dbReference type="EMBL" id="BARS01028942">
    <property type="protein sequence ID" value="GAF99993.1"/>
    <property type="molecule type" value="Genomic_DNA"/>
</dbReference>
<feature type="region of interest" description="Disordered" evidence="1">
    <location>
        <begin position="49"/>
        <end position="84"/>
    </location>
</feature>
<evidence type="ECO:0000256" key="1">
    <source>
        <dbReference type="SAM" id="MobiDB-lite"/>
    </source>
</evidence>
<name>X0U2K8_9ZZZZ</name>
<keyword evidence="2" id="KW-1133">Transmembrane helix</keyword>
<organism evidence="3">
    <name type="scientific">marine sediment metagenome</name>
    <dbReference type="NCBI Taxonomy" id="412755"/>
    <lineage>
        <taxon>unclassified sequences</taxon>
        <taxon>metagenomes</taxon>
        <taxon>ecological metagenomes</taxon>
    </lineage>
</organism>
<proteinExistence type="predicted"/>
<reference evidence="3" key="1">
    <citation type="journal article" date="2014" name="Front. Microbiol.">
        <title>High frequency of phylogenetically diverse reductive dehalogenase-homologous genes in deep subseafloor sedimentary metagenomes.</title>
        <authorList>
            <person name="Kawai M."/>
            <person name="Futagami T."/>
            <person name="Toyoda A."/>
            <person name="Takaki Y."/>
            <person name="Nishi S."/>
            <person name="Hori S."/>
            <person name="Arai W."/>
            <person name="Tsubouchi T."/>
            <person name="Morono Y."/>
            <person name="Uchiyama I."/>
            <person name="Ito T."/>
            <person name="Fujiyama A."/>
            <person name="Inagaki F."/>
            <person name="Takami H."/>
        </authorList>
    </citation>
    <scope>NUCLEOTIDE SEQUENCE</scope>
    <source>
        <strain evidence="3">Expedition CK06-06</strain>
    </source>
</reference>
<sequence length="84" mass="9340">MTSALLEKTHTFITENGGYELVAACFCVFALLVWLICFKKPREGLRSLTEGKAVAEAETPVDSEPEPPERIPDLLRRPIISPPE</sequence>
<accession>X0U2K8</accession>
<keyword evidence="2" id="KW-0812">Transmembrane</keyword>
<protein>
    <submittedName>
        <fullName evidence="3">Uncharacterized protein</fullName>
    </submittedName>
</protein>
<feature type="compositionally biased region" description="Basic and acidic residues" evidence="1">
    <location>
        <begin position="67"/>
        <end position="76"/>
    </location>
</feature>
<dbReference type="AlphaFoldDB" id="X0U2K8"/>
<comment type="caution">
    <text evidence="3">The sequence shown here is derived from an EMBL/GenBank/DDBJ whole genome shotgun (WGS) entry which is preliminary data.</text>
</comment>
<feature type="non-terminal residue" evidence="3">
    <location>
        <position position="84"/>
    </location>
</feature>
<gene>
    <name evidence="3" type="ORF">S01H1_45306</name>
</gene>
<feature type="transmembrane region" description="Helical" evidence="2">
    <location>
        <begin position="20"/>
        <end position="38"/>
    </location>
</feature>